<dbReference type="InterPro" id="IPR016195">
    <property type="entry name" value="Pol/histidinol_Pase-like"/>
</dbReference>
<dbReference type="SUPFAM" id="SSF89550">
    <property type="entry name" value="PHP domain-like"/>
    <property type="match status" value="1"/>
</dbReference>
<dbReference type="EMBL" id="BARU01039946">
    <property type="protein sequence ID" value="GAH86648.1"/>
    <property type="molecule type" value="Genomic_DNA"/>
</dbReference>
<organism evidence="1">
    <name type="scientific">marine sediment metagenome</name>
    <dbReference type="NCBI Taxonomy" id="412755"/>
    <lineage>
        <taxon>unclassified sequences</taxon>
        <taxon>metagenomes</taxon>
        <taxon>ecological metagenomes</taxon>
    </lineage>
</organism>
<feature type="non-terminal residue" evidence="1">
    <location>
        <position position="1"/>
    </location>
</feature>
<protein>
    <recommendedName>
        <fullName evidence="2">Histidinol-phosphatase</fullName>
    </recommendedName>
</protein>
<gene>
    <name evidence="1" type="ORF">S03H2_61837</name>
</gene>
<sequence>HFHFAGIGPPQGSPPAVVAAALSEFMEAAVSLPFIDAVAHPFVIPNAPFGDPEHYISLLDDGFFERVSHTAAQNAIAFELNASQLAQEKYRLLLRRFYLIAKRHRVKFTVGSDAHSAHEQAGVSAVESYARELGLVRDDFLDANDILERRPGRKSISP</sequence>
<evidence type="ECO:0008006" key="2">
    <source>
        <dbReference type="Google" id="ProtNLM"/>
    </source>
</evidence>
<evidence type="ECO:0000313" key="1">
    <source>
        <dbReference type="EMBL" id="GAH86648.1"/>
    </source>
</evidence>
<name>X1KXG5_9ZZZZ</name>
<accession>X1KXG5</accession>
<reference evidence="1" key="1">
    <citation type="journal article" date="2014" name="Front. Microbiol.">
        <title>High frequency of phylogenetically diverse reductive dehalogenase-homologous genes in deep subseafloor sedimentary metagenomes.</title>
        <authorList>
            <person name="Kawai M."/>
            <person name="Futagami T."/>
            <person name="Toyoda A."/>
            <person name="Takaki Y."/>
            <person name="Nishi S."/>
            <person name="Hori S."/>
            <person name="Arai W."/>
            <person name="Tsubouchi T."/>
            <person name="Morono Y."/>
            <person name="Uchiyama I."/>
            <person name="Ito T."/>
            <person name="Fujiyama A."/>
            <person name="Inagaki F."/>
            <person name="Takami H."/>
        </authorList>
    </citation>
    <scope>NUCLEOTIDE SEQUENCE</scope>
    <source>
        <strain evidence="1">Expedition CK06-06</strain>
    </source>
</reference>
<comment type="caution">
    <text evidence="1">The sequence shown here is derived from an EMBL/GenBank/DDBJ whole genome shotgun (WGS) entry which is preliminary data.</text>
</comment>
<proteinExistence type="predicted"/>
<dbReference type="AlphaFoldDB" id="X1KXG5"/>
<dbReference type="Gene3D" id="3.20.20.140">
    <property type="entry name" value="Metal-dependent hydrolases"/>
    <property type="match status" value="1"/>
</dbReference>